<dbReference type="Gene3D" id="1.10.530.10">
    <property type="match status" value="1"/>
</dbReference>
<feature type="chain" id="PRO_5012921424" evidence="3">
    <location>
        <begin position="20"/>
        <end position="475"/>
    </location>
</feature>
<dbReference type="PROSITE" id="PS00922">
    <property type="entry name" value="TRANSGLYCOSYLASE"/>
    <property type="match status" value="1"/>
</dbReference>
<dbReference type="SUPFAM" id="SSF53955">
    <property type="entry name" value="Lysozyme-like"/>
    <property type="match status" value="1"/>
</dbReference>
<feature type="region of interest" description="Disordered" evidence="2">
    <location>
        <begin position="394"/>
        <end position="431"/>
    </location>
</feature>
<dbReference type="InterPro" id="IPR000189">
    <property type="entry name" value="Transglyc_AS"/>
</dbReference>
<dbReference type="SMART" id="SM00257">
    <property type="entry name" value="LysM"/>
    <property type="match status" value="2"/>
</dbReference>
<dbReference type="InterPro" id="IPR023346">
    <property type="entry name" value="Lysozyme-like_dom_sf"/>
</dbReference>
<evidence type="ECO:0000256" key="1">
    <source>
        <dbReference type="ARBA" id="ARBA00007734"/>
    </source>
</evidence>
<dbReference type="InterPro" id="IPR036779">
    <property type="entry name" value="LysM_dom_sf"/>
</dbReference>
<dbReference type="GO" id="GO:0000270">
    <property type="term" value="P:peptidoglycan metabolic process"/>
    <property type="evidence" value="ECO:0007669"/>
    <property type="project" value="InterPro"/>
</dbReference>
<dbReference type="RefSeq" id="WP_094824952.1">
    <property type="nucleotide sequence ID" value="NZ_NEVL01000001.1"/>
</dbReference>
<evidence type="ECO:0000256" key="2">
    <source>
        <dbReference type="SAM" id="MobiDB-lite"/>
    </source>
</evidence>
<evidence type="ECO:0000313" key="8">
    <source>
        <dbReference type="Proteomes" id="UP000217005"/>
    </source>
</evidence>
<feature type="domain" description="LysM" evidence="4">
    <location>
        <begin position="323"/>
        <end position="367"/>
    </location>
</feature>
<gene>
    <name evidence="6" type="ORF">CAL27_06145</name>
    <name evidence="5" type="ORF">CEG14_03510</name>
</gene>
<reference evidence="5 8" key="2">
    <citation type="submission" date="2017-05" db="EMBL/GenBank/DDBJ databases">
        <title>Complete and WGS of Bordetella genogroups.</title>
        <authorList>
            <person name="Spilker T."/>
            <person name="LiPuma J."/>
        </authorList>
    </citation>
    <scope>NUCLEOTIDE SEQUENCE [LARGE SCALE GENOMIC DNA]</scope>
    <source>
        <strain evidence="5 8">AU17610</strain>
    </source>
</reference>
<dbReference type="CDD" id="cd16894">
    <property type="entry name" value="MltD-like"/>
    <property type="match status" value="1"/>
</dbReference>
<dbReference type="EMBL" id="NEVL01000001">
    <property type="protein sequence ID" value="OZI40838.1"/>
    <property type="molecule type" value="Genomic_DNA"/>
</dbReference>
<dbReference type="EMBL" id="NEVR01000001">
    <property type="protein sequence ID" value="OZI69032.1"/>
    <property type="molecule type" value="Genomic_DNA"/>
</dbReference>
<dbReference type="Pfam" id="PF01464">
    <property type="entry name" value="SLT"/>
    <property type="match status" value="1"/>
</dbReference>
<dbReference type="Proteomes" id="UP000217005">
    <property type="component" value="Unassembled WGS sequence"/>
</dbReference>
<name>A0A261STY9_9BORD</name>
<comment type="caution">
    <text evidence="5">The sequence shown here is derived from an EMBL/GenBank/DDBJ whole genome shotgun (WGS) entry which is preliminary data.</text>
</comment>
<dbReference type="PANTHER" id="PTHR33734">
    <property type="entry name" value="LYSM DOMAIN-CONTAINING GPI-ANCHORED PROTEIN 2"/>
    <property type="match status" value="1"/>
</dbReference>
<comment type="similarity">
    <text evidence="1">Belongs to the transglycosylase Slt family.</text>
</comment>
<sequence>MSFIRLLIPLLLVALAGCAGTSHKPQQAEGSSSRYIAKDTSRTVDLTSPPRDAWDRIRRGFAIPNLNTELSQQWTDYYASHPESVQRMAERAGKYLYFIVDEVNRRGLPTELALLPFVESAYNPTALSRSQASGLWQFIPTTGTHFNLKQDWWRDERRDPVASTYAALDYLEKLFEMQGDWYLALASYNWGEGSVQRAMAKNEANGLSTDYLSLNMPDETRNYVPKLQAIKNIIADPKRYAVALPKVDNTPYFVTIQKNSDIDIEVAAKLAEMPLDEFKALNPSFNRPLIRGEHQPTLLLPANRVETFNANLRNFKGDLSTWTAYSSRRGESYAAIAKRFNVAEARLREINDVPSRQKVASGQTLLVPAGAADAGGGGAVQLASLGAPVGSLDGVVKDTPASRTPASRAKPTPPARPNNARPNVRSHKVSNGDTLFGLAKRYGTTVDALRALNNLKGNNLKVGSQLRVPGTGTRG</sequence>
<dbReference type="OrthoDB" id="9815002at2"/>
<dbReference type="PROSITE" id="PS51257">
    <property type="entry name" value="PROKAR_LIPOPROTEIN"/>
    <property type="match status" value="1"/>
</dbReference>
<evidence type="ECO:0000313" key="6">
    <source>
        <dbReference type="EMBL" id="OZI69032.1"/>
    </source>
</evidence>
<accession>A0A261STY9</accession>
<dbReference type="AlphaFoldDB" id="A0A261STY9"/>
<dbReference type="GO" id="GO:0016020">
    <property type="term" value="C:membrane"/>
    <property type="evidence" value="ECO:0007669"/>
    <property type="project" value="InterPro"/>
</dbReference>
<dbReference type="SUPFAM" id="SSF54106">
    <property type="entry name" value="LysM domain"/>
    <property type="match status" value="2"/>
</dbReference>
<keyword evidence="3" id="KW-0732">Signal</keyword>
<dbReference type="PANTHER" id="PTHR33734:SF22">
    <property type="entry name" value="MEMBRANE-BOUND LYTIC MUREIN TRANSGLYCOSYLASE D"/>
    <property type="match status" value="1"/>
</dbReference>
<evidence type="ECO:0000259" key="4">
    <source>
        <dbReference type="PROSITE" id="PS51782"/>
    </source>
</evidence>
<dbReference type="Gene3D" id="3.10.350.10">
    <property type="entry name" value="LysM domain"/>
    <property type="match status" value="2"/>
</dbReference>
<evidence type="ECO:0000256" key="3">
    <source>
        <dbReference type="SAM" id="SignalP"/>
    </source>
</evidence>
<dbReference type="Pfam" id="PF01476">
    <property type="entry name" value="LysM"/>
    <property type="match status" value="2"/>
</dbReference>
<dbReference type="Proteomes" id="UP000216354">
    <property type="component" value="Unassembled WGS sequence"/>
</dbReference>
<reference evidence="6 7" key="1">
    <citation type="submission" date="2017-05" db="EMBL/GenBank/DDBJ databases">
        <title>Complete and WGS of Bordetella genogroups.</title>
        <authorList>
            <person name="Spilker T."/>
            <person name="Lipuma J."/>
        </authorList>
    </citation>
    <scope>NUCLEOTIDE SEQUENCE [LARGE SCALE GENOMIC DNA]</scope>
    <source>
        <strain evidence="6 7">AU9795</strain>
    </source>
</reference>
<organism evidence="5 8">
    <name type="scientific">Bordetella genomosp. 1</name>
    <dbReference type="NCBI Taxonomy" id="1395607"/>
    <lineage>
        <taxon>Bacteria</taxon>
        <taxon>Pseudomonadati</taxon>
        <taxon>Pseudomonadota</taxon>
        <taxon>Betaproteobacteria</taxon>
        <taxon>Burkholderiales</taxon>
        <taxon>Alcaligenaceae</taxon>
        <taxon>Bordetella</taxon>
    </lineage>
</organism>
<evidence type="ECO:0000313" key="5">
    <source>
        <dbReference type="EMBL" id="OZI40838.1"/>
    </source>
</evidence>
<evidence type="ECO:0000313" key="7">
    <source>
        <dbReference type="Proteomes" id="UP000216354"/>
    </source>
</evidence>
<feature type="signal peptide" evidence="3">
    <location>
        <begin position="1"/>
        <end position="19"/>
    </location>
</feature>
<dbReference type="GO" id="GO:0008932">
    <property type="term" value="F:lytic endotransglycosylase activity"/>
    <property type="evidence" value="ECO:0007669"/>
    <property type="project" value="TreeGrafter"/>
</dbReference>
<feature type="domain" description="LysM" evidence="4">
    <location>
        <begin position="425"/>
        <end position="468"/>
    </location>
</feature>
<dbReference type="PROSITE" id="PS51782">
    <property type="entry name" value="LYSM"/>
    <property type="match status" value="2"/>
</dbReference>
<dbReference type="InterPro" id="IPR008258">
    <property type="entry name" value="Transglycosylase_SLT_dom_1"/>
</dbReference>
<proteinExistence type="inferred from homology"/>
<protein>
    <submittedName>
        <fullName evidence="5">Lytic transglycosylase</fullName>
    </submittedName>
</protein>
<keyword evidence="7" id="KW-1185">Reference proteome</keyword>
<dbReference type="CDD" id="cd00118">
    <property type="entry name" value="LysM"/>
    <property type="match status" value="2"/>
</dbReference>
<dbReference type="InterPro" id="IPR018392">
    <property type="entry name" value="LysM"/>
</dbReference>